<dbReference type="InterPro" id="IPR053967">
    <property type="entry name" value="LlgE_F_G-like_D1"/>
</dbReference>
<keyword evidence="3 4" id="KW-0975">Bacterial flagellum</keyword>
<dbReference type="GO" id="GO:0071978">
    <property type="term" value="P:bacterial-type flagellum-dependent swarming motility"/>
    <property type="evidence" value="ECO:0007669"/>
    <property type="project" value="TreeGrafter"/>
</dbReference>
<feature type="domain" description="Flagellar basal-body/hook protein C-terminal" evidence="5">
    <location>
        <begin position="194"/>
        <end position="237"/>
    </location>
</feature>
<dbReference type="PANTHER" id="PTHR30435">
    <property type="entry name" value="FLAGELLAR PROTEIN"/>
    <property type="match status" value="1"/>
</dbReference>
<dbReference type="RefSeq" id="WP_191154956.1">
    <property type="nucleotide sequence ID" value="NZ_JACWUN010000006.1"/>
</dbReference>
<dbReference type="Pfam" id="PF22692">
    <property type="entry name" value="LlgE_F_G_D1"/>
    <property type="match status" value="1"/>
</dbReference>
<dbReference type="InterPro" id="IPR020013">
    <property type="entry name" value="Flagellar_FlgE/F/G"/>
</dbReference>
<evidence type="ECO:0000313" key="7">
    <source>
        <dbReference type="EMBL" id="MBD1400449.1"/>
    </source>
</evidence>
<name>A0A8J6R5M8_9BACT</name>
<keyword evidence="7" id="KW-0966">Cell projection</keyword>
<keyword evidence="8" id="KW-1185">Reference proteome</keyword>
<dbReference type="InterPro" id="IPR010930">
    <property type="entry name" value="Flg_bb/hook_C_dom"/>
</dbReference>
<evidence type="ECO:0000256" key="4">
    <source>
        <dbReference type="RuleBase" id="RU362116"/>
    </source>
</evidence>
<dbReference type="AlphaFoldDB" id="A0A8J6R5M8"/>
<evidence type="ECO:0000259" key="5">
    <source>
        <dbReference type="Pfam" id="PF06429"/>
    </source>
</evidence>
<dbReference type="SUPFAM" id="SSF117143">
    <property type="entry name" value="Flagellar hook protein flgE"/>
    <property type="match status" value="1"/>
</dbReference>
<keyword evidence="7" id="KW-0282">Flagellum</keyword>
<dbReference type="InterPro" id="IPR037925">
    <property type="entry name" value="FlgE/F/G-like"/>
</dbReference>
<dbReference type="EMBL" id="JACWUN010000006">
    <property type="protein sequence ID" value="MBD1400449.1"/>
    <property type="molecule type" value="Genomic_DNA"/>
</dbReference>
<keyword evidence="7" id="KW-0969">Cilium</keyword>
<dbReference type="GO" id="GO:0009425">
    <property type="term" value="C:bacterial-type flagellum basal body"/>
    <property type="evidence" value="ECO:0007669"/>
    <property type="project" value="UniProtKB-SubCell"/>
</dbReference>
<dbReference type="Pfam" id="PF06429">
    <property type="entry name" value="Flg_bbr_C"/>
    <property type="match status" value="1"/>
</dbReference>
<evidence type="ECO:0000256" key="3">
    <source>
        <dbReference type="ARBA" id="ARBA00023143"/>
    </source>
</evidence>
<evidence type="ECO:0000313" key="8">
    <source>
        <dbReference type="Proteomes" id="UP000632828"/>
    </source>
</evidence>
<proteinExistence type="inferred from homology"/>
<dbReference type="Proteomes" id="UP000632828">
    <property type="component" value="Unassembled WGS sequence"/>
</dbReference>
<feature type="domain" description="Flagellar hook protein FlgE/F/G-like D1" evidence="6">
    <location>
        <begin position="84"/>
        <end position="132"/>
    </location>
</feature>
<reference evidence="7" key="1">
    <citation type="submission" date="2020-09" db="EMBL/GenBank/DDBJ databases">
        <title>Pelobacter alkaliphilus sp. nov., a novel anaerobic arsenate-reducing bacterium from terrestrial mud volcano.</title>
        <authorList>
            <person name="Khomyakova M.A."/>
            <person name="Merkel A.Y."/>
            <person name="Slobodkin A.I."/>
        </authorList>
    </citation>
    <scope>NUCLEOTIDE SEQUENCE</scope>
    <source>
        <strain evidence="7">M08fum</strain>
    </source>
</reference>
<evidence type="ECO:0000259" key="6">
    <source>
        <dbReference type="Pfam" id="PF22692"/>
    </source>
</evidence>
<organism evidence="7 8">
    <name type="scientific">Pelovirga terrestris</name>
    <dbReference type="NCBI Taxonomy" id="2771352"/>
    <lineage>
        <taxon>Bacteria</taxon>
        <taxon>Pseudomonadati</taxon>
        <taxon>Thermodesulfobacteriota</taxon>
        <taxon>Desulfuromonadia</taxon>
        <taxon>Geobacterales</taxon>
        <taxon>Geobacteraceae</taxon>
        <taxon>Pelovirga</taxon>
    </lineage>
</organism>
<protein>
    <submittedName>
        <fullName evidence="7">Flagellar hook basal-body protein</fullName>
    </submittedName>
</protein>
<comment type="similarity">
    <text evidence="2 4">Belongs to the flagella basal body rod proteins family.</text>
</comment>
<accession>A0A8J6R5M8</accession>
<dbReference type="PANTHER" id="PTHR30435:SF19">
    <property type="entry name" value="FLAGELLAR BASAL-BODY ROD PROTEIN FLGG"/>
    <property type="match status" value="1"/>
</dbReference>
<gene>
    <name evidence="7" type="ORF">ICT70_07175</name>
</gene>
<comment type="caution">
    <text evidence="7">The sequence shown here is derived from an EMBL/GenBank/DDBJ whole genome shotgun (WGS) entry which is preliminary data.</text>
</comment>
<dbReference type="NCBIfam" id="TIGR03506">
    <property type="entry name" value="FlgEFG_subfam"/>
    <property type="match status" value="1"/>
</dbReference>
<sequence length="242" mass="26083">MADGKYAAISGAVARMHKLDNISEHLASARTPGYKKGTVTFAARLGEATSGMASNATNFTGLTGHQIDFSPGHLEHSDKALDVAINGEGFFQIQQPDGELAYTRKGSFQLNAEGVLVDSNGYAVTGPNGEEIILERPDVDILGDGSIWIEDQQVARIGLFLFEDTGLLQRAGKDLFVPVEDAAPEIHPQPQMVQNSLEGSNVNLMEEMVLMTANLRAFEATQKALKIYSDMNAKATEMGLLQ</sequence>
<evidence type="ECO:0000256" key="2">
    <source>
        <dbReference type="ARBA" id="ARBA00009677"/>
    </source>
</evidence>
<evidence type="ECO:0000256" key="1">
    <source>
        <dbReference type="ARBA" id="ARBA00004117"/>
    </source>
</evidence>
<comment type="subcellular location">
    <subcellularLocation>
        <location evidence="1 4">Bacterial flagellum basal body</location>
    </subcellularLocation>
</comment>